<dbReference type="InterPro" id="IPR011250">
    <property type="entry name" value="OMP/PagP_B-barrel"/>
</dbReference>
<feature type="chain" id="PRO_5014722041" description="Outer membrane protein beta-barrel domain-containing protein" evidence="1">
    <location>
        <begin position="20"/>
        <end position="230"/>
    </location>
</feature>
<comment type="caution">
    <text evidence="2">The sequence shown here is derived from an EMBL/GenBank/DDBJ whole genome shotgun (WGS) entry which is preliminary data.</text>
</comment>
<dbReference type="EMBL" id="NPEA01000007">
    <property type="protein sequence ID" value="PJZ76550.1"/>
    <property type="molecule type" value="Genomic_DNA"/>
</dbReference>
<accession>A0A2M9ZWY1</accession>
<keyword evidence="3" id="KW-1185">Reference proteome</keyword>
<protein>
    <recommendedName>
        <fullName evidence="4">Outer membrane protein beta-barrel domain-containing protein</fullName>
    </recommendedName>
</protein>
<dbReference type="Gene3D" id="2.40.160.20">
    <property type="match status" value="1"/>
</dbReference>
<feature type="signal peptide" evidence="1">
    <location>
        <begin position="1"/>
        <end position="19"/>
    </location>
</feature>
<name>A0A2M9ZWY1_9LEPT</name>
<keyword evidence="1" id="KW-0732">Signal</keyword>
<evidence type="ECO:0000313" key="2">
    <source>
        <dbReference type="EMBL" id="PJZ76550.1"/>
    </source>
</evidence>
<gene>
    <name evidence="2" type="ORF">CH365_14345</name>
</gene>
<evidence type="ECO:0008006" key="4">
    <source>
        <dbReference type="Google" id="ProtNLM"/>
    </source>
</evidence>
<dbReference type="RefSeq" id="WP_100769248.1">
    <property type="nucleotide sequence ID" value="NZ_NPEA01000007.1"/>
</dbReference>
<organism evidence="2 3">
    <name type="scientific">Leptospira neocaledonica</name>
    <dbReference type="NCBI Taxonomy" id="2023192"/>
    <lineage>
        <taxon>Bacteria</taxon>
        <taxon>Pseudomonadati</taxon>
        <taxon>Spirochaetota</taxon>
        <taxon>Spirochaetia</taxon>
        <taxon>Leptospirales</taxon>
        <taxon>Leptospiraceae</taxon>
        <taxon>Leptospira</taxon>
    </lineage>
</organism>
<dbReference type="OrthoDB" id="328140at2"/>
<evidence type="ECO:0000313" key="3">
    <source>
        <dbReference type="Proteomes" id="UP000231843"/>
    </source>
</evidence>
<dbReference type="Proteomes" id="UP000231843">
    <property type="component" value="Unassembled WGS sequence"/>
</dbReference>
<evidence type="ECO:0000256" key="1">
    <source>
        <dbReference type="SAM" id="SignalP"/>
    </source>
</evidence>
<sequence length="230" mass="25697">MKSLLLGIAICIPAMQIMAKDTSTDISQNTAWTIKLGAGRGEVRNENNDYGTSSAYRISAEYNPRYFGLELGATNSNYSIKKMEEWDKNIALIFSEGQPVSYIQYLNFGKAIDKGEFVKMNFLDIGTTFHFRPGKTLDPYVSLGIGIGSSDAKSYRVFERLGLRANFERAFLFLEAEASNIHRYISGTDLAYQDYSAWIGVGSYLGTIESKAETPTDNSRSDKLEAFAFR</sequence>
<dbReference type="SUPFAM" id="SSF56925">
    <property type="entry name" value="OMPA-like"/>
    <property type="match status" value="1"/>
</dbReference>
<proteinExistence type="predicted"/>
<dbReference type="AlphaFoldDB" id="A0A2M9ZWY1"/>
<reference evidence="2 3" key="1">
    <citation type="submission" date="2017-07" db="EMBL/GenBank/DDBJ databases">
        <title>Leptospira spp. isolated from tropical soils.</title>
        <authorList>
            <person name="Thibeaux R."/>
            <person name="Iraola G."/>
            <person name="Ferres I."/>
            <person name="Bierque E."/>
            <person name="Girault D."/>
            <person name="Soupe-Gilbert M.-E."/>
            <person name="Picardeau M."/>
            <person name="Goarant C."/>
        </authorList>
    </citation>
    <scope>NUCLEOTIDE SEQUENCE [LARGE SCALE GENOMIC DNA]</scope>
    <source>
        <strain evidence="2 3">ES4-C-A1</strain>
    </source>
</reference>